<accession>A0A1C7PIB0</accession>
<dbReference type="RefSeq" id="WP_067772950.1">
    <property type="nucleotide sequence ID" value="NZ_JACVVN010000013.1"/>
</dbReference>
<organism evidence="1 2">
    <name type="scientific">Akkermansia glycaniphila</name>
    <dbReference type="NCBI Taxonomy" id="1679444"/>
    <lineage>
        <taxon>Bacteria</taxon>
        <taxon>Pseudomonadati</taxon>
        <taxon>Verrucomicrobiota</taxon>
        <taxon>Verrucomicrobiia</taxon>
        <taxon>Verrucomicrobiales</taxon>
        <taxon>Akkermansiaceae</taxon>
        <taxon>Akkermansia</taxon>
    </lineage>
</organism>
<dbReference type="EMBL" id="LT629973">
    <property type="protein sequence ID" value="SEH69295.1"/>
    <property type="molecule type" value="Genomic_DNA"/>
</dbReference>
<dbReference type="AlphaFoldDB" id="A0A1C7PIB0"/>
<proteinExistence type="predicted"/>
<protein>
    <submittedName>
        <fullName evidence="1">Uncharacterized protein</fullName>
    </submittedName>
</protein>
<sequence length="171" mass="19526">MIALKNHRPVLQSGHCVFSDYDRDWFDGILQEAADRAGVPLPFREEIVNAIMLYLETACPLNSLPIDYLFRRIRLMLENVGLTPLARHLREQTPPVEIPLDHMASRAPMPLFFFTALKTELDHLKSLGLNTYNFSGKKQCVLAMEGGKRWNRKAQALLEELDSFLEQEASA</sequence>
<dbReference type="KEGG" id="agl:PYTT_0023"/>
<dbReference type="OrthoDB" id="197579at2"/>
<name>A0A1C7PIB0_9BACT</name>
<reference evidence="2" key="1">
    <citation type="submission" date="2016-09" db="EMBL/GenBank/DDBJ databases">
        <authorList>
            <person name="Koehorst J."/>
        </authorList>
    </citation>
    <scope>NUCLEOTIDE SEQUENCE [LARGE SCALE GENOMIC DNA]</scope>
</reference>
<dbReference type="Proteomes" id="UP000176204">
    <property type="component" value="Chromosome I"/>
</dbReference>
<dbReference type="STRING" id="1679444.PYTT_0023"/>
<keyword evidence="2" id="KW-1185">Reference proteome</keyword>
<evidence type="ECO:0000313" key="2">
    <source>
        <dbReference type="Proteomes" id="UP000176204"/>
    </source>
</evidence>
<gene>
    <name evidence="1" type="ORF">PYTT_0023</name>
</gene>
<evidence type="ECO:0000313" key="1">
    <source>
        <dbReference type="EMBL" id="SEH69295.1"/>
    </source>
</evidence>